<feature type="region of interest" description="Disordered" evidence="2">
    <location>
        <begin position="148"/>
        <end position="208"/>
    </location>
</feature>
<comment type="caution">
    <text evidence="6">The sequence shown here is derived from an EMBL/GenBank/DDBJ whole genome shotgun (WGS) entry which is preliminary data.</text>
</comment>
<evidence type="ECO:0000256" key="1">
    <source>
        <dbReference type="ARBA" id="ARBA00022737"/>
    </source>
</evidence>
<dbReference type="Proteomes" id="UP001347796">
    <property type="component" value="Unassembled WGS sequence"/>
</dbReference>
<keyword evidence="4" id="KW-0732">Signal</keyword>
<name>A0AAN8K245_PATCE</name>
<evidence type="ECO:0000259" key="5">
    <source>
        <dbReference type="PROSITE" id="PS50825"/>
    </source>
</evidence>
<reference evidence="6 7" key="1">
    <citation type="submission" date="2024-01" db="EMBL/GenBank/DDBJ databases">
        <title>The genome of the rayed Mediterranean limpet Patella caerulea (Linnaeus, 1758).</title>
        <authorList>
            <person name="Anh-Thu Weber A."/>
            <person name="Halstead-Nussloch G."/>
        </authorList>
    </citation>
    <scope>NUCLEOTIDE SEQUENCE [LARGE SCALE GENOMIC DNA]</scope>
    <source>
        <strain evidence="6">AATW-2023a</strain>
        <tissue evidence="6">Whole specimen</tissue>
    </source>
</reference>
<feature type="transmembrane region" description="Helical" evidence="3">
    <location>
        <begin position="119"/>
        <end position="138"/>
    </location>
</feature>
<sequence length="310" mass="34586">MAVSVYKVVILLVLLISPVTGLKNNKFIEDMIYDVMVKPQRDHGCQLKATTTRALIEWCKIPTGLNTTELKDDFLSFPQNTKCALKMDNSSVVCKGCYENRWYKTSCNHDPYVHRQKRFIGWIIAGIIALAVACAFFCPRGGNDKVEPYRPPSISRTKPYRPTSIFASKGPNPAVVKRPKPTGKDRKRNTPVVEPYRPPSISCTGPSEKRIYASKGSNTAVVKWPKPTGKDGKGNTLNPKRTDGKGDTGSSFGQGHHTIGYHVTDTRGFKDYCSFTFEVAVHVCKQVQQPDNGKKDCGGVEMIWGKYYKL</sequence>
<evidence type="ECO:0000256" key="2">
    <source>
        <dbReference type="SAM" id="MobiDB-lite"/>
    </source>
</evidence>
<keyword evidence="3" id="KW-1133">Transmembrane helix</keyword>
<evidence type="ECO:0000256" key="4">
    <source>
        <dbReference type="SAM" id="SignalP"/>
    </source>
</evidence>
<feature type="chain" id="PRO_5042983418" description="HYR domain-containing protein" evidence="4">
    <location>
        <begin position="22"/>
        <end position="310"/>
    </location>
</feature>
<evidence type="ECO:0000256" key="3">
    <source>
        <dbReference type="SAM" id="Phobius"/>
    </source>
</evidence>
<evidence type="ECO:0000313" key="6">
    <source>
        <dbReference type="EMBL" id="KAK6186937.1"/>
    </source>
</evidence>
<feature type="compositionally biased region" description="Basic residues" evidence="2">
    <location>
        <begin position="177"/>
        <end position="189"/>
    </location>
</feature>
<accession>A0AAN8K245</accession>
<keyword evidence="1" id="KW-0677">Repeat</keyword>
<dbReference type="AlphaFoldDB" id="A0AAN8K245"/>
<dbReference type="EMBL" id="JAZGQO010000005">
    <property type="protein sequence ID" value="KAK6186937.1"/>
    <property type="molecule type" value="Genomic_DNA"/>
</dbReference>
<dbReference type="PANTHER" id="PTHR46343">
    <property type="entry name" value="HYR DOMAIN-CONTAINING PROTEIN"/>
    <property type="match status" value="1"/>
</dbReference>
<keyword evidence="3" id="KW-0812">Transmembrane</keyword>
<dbReference type="InterPro" id="IPR003410">
    <property type="entry name" value="HYR_dom"/>
</dbReference>
<keyword evidence="3" id="KW-0472">Membrane</keyword>
<dbReference type="PROSITE" id="PS50825">
    <property type="entry name" value="HYR"/>
    <property type="match status" value="1"/>
</dbReference>
<feature type="signal peptide" evidence="4">
    <location>
        <begin position="1"/>
        <end position="21"/>
    </location>
</feature>
<feature type="domain" description="HYR" evidence="5">
    <location>
        <begin position="193"/>
        <end position="281"/>
    </location>
</feature>
<dbReference type="PANTHER" id="PTHR46343:SF2">
    <property type="entry name" value="SUSHI_VON WILLEBRAND FACTOR TYPE A_EGF_PENTRAXIN DOMAIN-CONTAINING 1"/>
    <property type="match status" value="1"/>
</dbReference>
<evidence type="ECO:0000313" key="7">
    <source>
        <dbReference type="Proteomes" id="UP001347796"/>
    </source>
</evidence>
<organism evidence="6 7">
    <name type="scientific">Patella caerulea</name>
    <name type="common">Rayed Mediterranean limpet</name>
    <dbReference type="NCBI Taxonomy" id="87958"/>
    <lineage>
        <taxon>Eukaryota</taxon>
        <taxon>Metazoa</taxon>
        <taxon>Spiralia</taxon>
        <taxon>Lophotrochozoa</taxon>
        <taxon>Mollusca</taxon>
        <taxon>Gastropoda</taxon>
        <taxon>Patellogastropoda</taxon>
        <taxon>Patelloidea</taxon>
        <taxon>Patellidae</taxon>
        <taxon>Patella</taxon>
    </lineage>
</organism>
<protein>
    <recommendedName>
        <fullName evidence="5">HYR domain-containing protein</fullName>
    </recommendedName>
</protein>
<proteinExistence type="predicted"/>
<feature type="region of interest" description="Disordered" evidence="2">
    <location>
        <begin position="222"/>
        <end position="251"/>
    </location>
</feature>
<gene>
    <name evidence="6" type="ORF">SNE40_006193</name>
</gene>
<dbReference type="InterPro" id="IPR043555">
    <property type="entry name" value="SRPX-like"/>
</dbReference>
<keyword evidence="7" id="KW-1185">Reference proteome</keyword>
<dbReference type="Pfam" id="PF02494">
    <property type="entry name" value="HYR"/>
    <property type="match status" value="1"/>
</dbReference>